<keyword evidence="2" id="KW-1133">Transmembrane helix</keyword>
<evidence type="ECO:0000256" key="3">
    <source>
        <dbReference type="SAM" id="SignalP"/>
    </source>
</evidence>
<feature type="chain" id="PRO_5011684005" evidence="3">
    <location>
        <begin position="21"/>
        <end position="605"/>
    </location>
</feature>
<dbReference type="RefSeq" id="WP_091173544.1">
    <property type="nucleotide sequence ID" value="NZ_FNCG01000016.1"/>
</dbReference>
<dbReference type="EMBL" id="FNCG01000016">
    <property type="protein sequence ID" value="SDI14488.1"/>
    <property type="molecule type" value="Genomic_DNA"/>
</dbReference>
<dbReference type="InterPro" id="IPR025738">
    <property type="entry name" value="BatD"/>
</dbReference>
<keyword evidence="2" id="KW-0812">Transmembrane</keyword>
<feature type="transmembrane region" description="Helical" evidence="2">
    <location>
        <begin position="463"/>
        <end position="482"/>
    </location>
</feature>
<dbReference type="Proteomes" id="UP000199705">
    <property type="component" value="Unassembled WGS sequence"/>
</dbReference>
<dbReference type="STRING" id="551996.SAMN05192573_116140"/>
<dbReference type="PANTHER" id="PTHR40940:SF2">
    <property type="entry name" value="BATD"/>
    <property type="match status" value="1"/>
</dbReference>
<dbReference type="AlphaFoldDB" id="A0A1G8I6B8"/>
<evidence type="ECO:0000256" key="2">
    <source>
        <dbReference type="SAM" id="Phobius"/>
    </source>
</evidence>
<proteinExistence type="predicted"/>
<keyword evidence="3" id="KW-0732">Signal</keyword>
<gene>
    <name evidence="4" type="ORF">SAMN05192573_116140</name>
</gene>
<reference evidence="5" key="1">
    <citation type="submission" date="2016-10" db="EMBL/GenBank/DDBJ databases">
        <authorList>
            <person name="Varghese N."/>
            <person name="Submissions S."/>
        </authorList>
    </citation>
    <scope>NUCLEOTIDE SEQUENCE [LARGE SCALE GENOMIC DNA]</scope>
    <source>
        <strain evidence="5">Gh-67</strain>
    </source>
</reference>
<keyword evidence="2" id="KW-0472">Membrane</keyword>
<sequence>MKIKLSILTLLLCCSSLIFAQVKFTASVNKTTIGTGEVLEVTFSINANGDRFAPPAFGGFQVVGGPNVSNSMSMINGVTSSSIAYGYDLVPTREGEFTIGPATIISGGRSYSTFPIKIKVVKGQGGQANQQAQQQQSNGPDSRNIQKGRVSDISKSLFLRAEVDKTTAYMGQQIMMNLRLYTRVNIANGEPEKIPDLNGFYSQEIKNNNPNAQWRTEILNGVRYNVTDIKQTVLFPEHEGDITIEPSVMNFIVRQQAASSSGDPFDAFFGGYEDVKYKVKSTPVVIHVKSLPLAGKPAEFTGAVGKFNIEASLDKKDVKANDAINYTIKVSGAGNLKLLKPISPTFPADFEKYEPKITDTITINASGASGSRKYTYLLIPRHQGDFTIDPVKFAYFNPATGRYVTLTTQAFHIKVAKGSGDGSNVTAFSNAGKQDVKVLSNDIRYIKTGSELNEVGSDFYGSGLYYFLLILGPVGFVGALVYGKWRDKNNADVVGLKSRKAGKVAAKHLASAKQQLNDKKAFYENLFRGLYGYLSDKLNIPYADLNREKIASELKARSLDESLINEMLDTLDLCEMARYAPVSGITEQQVFDKAQNMINNIENKI</sequence>
<evidence type="ECO:0000313" key="4">
    <source>
        <dbReference type="EMBL" id="SDI14488.1"/>
    </source>
</evidence>
<name>A0A1G8I6B8_9SPHI</name>
<dbReference type="Pfam" id="PF13584">
    <property type="entry name" value="BatD"/>
    <property type="match status" value="2"/>
</dbReference>
<feature type="signal peptide" evidence="3">
    <location>
        <begin position="1"/>
        <end position="20"/>
    </location>
</feature>
<evidence type="ECO:0000256" key="1">
    <source>
        <dbReference type="SAM" id="MobiDB-lite"/>
    </source>
</evidence>
<keyword evidence="5" id="KW-1185">Reference proteome</keyword>
<organism evidence="4 5">
    <name type="scientific">Mucilaginibacter gossypii</name>
    <dbReference type="NCBI Taxonomy" id="551996"/>
    <lineage>
        <taxon>Bacteria</taxon>
        <taxon>Pseudomonadati</taxon>
        <taxon>Bacteroidota</taxon>
        <taxon>Sphingobacteriia</taxon>
        <taxon>Sphingobacteriales</taxon>
        <taxon>Sphingobacteriaceae</taxon>
        <taxon>Mucilaginibacter</taxon>
    </lineage>
</organism>
<dbReference type="PANTHER" id="PTHR40940">
    <property type="entry name" value="PROTEIN BATD-RELATED"/>
    <property type="match status" value="1"/>
</dbReference>
<evidence type="ECO:0000313" key="5">
    <source>
        <dbReference type="Proteomes" id="UP000199705"/>
    </source>
</evidence>
<feature type="compositionally biased region" description="Low complexity" evidence="1">
    <location>
        <begin position="127"/>
        <end position="139"/>
    </location>
</feature>
<protein>
    <submittedName>
        <fullName evidence="4">Oxygen tolerance</fullName>
    </submittedName>
</protein>
<feature type="region of interest" description="Disordered" evidence="1">
    <location>
        <begin position="125"/>
        <end position="147"/>
    </location>
</feature>
<accession>A0A1G8I6B8</accession>